<evidence type="ECO:0000313" key="1">
    <source>
        <dbReference type="EMBL" id="KGE73221.1"/>
    </source>
</evidence>
<evidence type="ECO:0000313" key="4">
    <source>
        <dbReference type="Proteomes" id="UP000029692"/>
    </source>
</evidence>
<dbReference type="EMBL" id="JNUP01000028">
    <property type="protein sequence ID" value="KGE73446.1"/>
    <property type="molecule type" value="Genomic_DNA"/>
</dbReference>
<dbReference type="STRING" id="1480694.DC28_03400"/>
<dbReference type="RefSeq" id="WP_037545911.1">
    <property type="nucleotide sequence ID" value="NZ_JNUP01000025.1"/>
</dbReference>
<dbReference type="AlphaFoldDB" id="A0A098R1C5"/>
<dbReference type="SUPFAM" id="SSF47598">
    <property type="entry name" value="Ribbon-helix-helix"/>
    <property type="match status" value="1"/>
</dbReference>
<dbReference type="InterPro" id="IPR045944">
    <property type="entry name" value="DUF6364"/>
</dbReference>
<dbReference type="Proteomes" id="UP000029692">
    <property type="component" value="Unassembled WGS sequence"/>
</dbReference>
<dbReference type="InterPro" id="IPR010985">
    <property type="entry name" value="Ribbon_hlx_hlx"/>
</dbReference>
<evidence type="ECO:0000313" key="3">
    <source>
        <dbReference type="EMBL" id="KGE73478.1"/>
    </source>
</evidence>
<comment type="caution">
    <text evidence="3">The sequence shown here is derived from an EMBL/GenBank/DDBJ whole genome shotgun (WGS) entry which is preliminary data.</text>
</comment>
<reference evidence="3 4" key="1">
    <citation type="submission" date="2014-05" db="EMBL/GenBank/DDBJ databases">
        <title>De novo Genome Sequence of Spirocheata sp.</title>
        <authorList>
            <person name="Shivani Y."/>
            <person name="Subhash Y."/>
            <person name="Tushar L."/>
            <person name="Sasikala C."/>
            <person name="Ramana C.V."/>
        </authorList>
    </citation>
    <scope>NUCLEOTIDE SEQUENCE [LARGE SCALE GENOMIC DNA]</scope>
    <source>
        <strain evidence="3 4">JC230</strain>
    </source>
</reference>
<organism evidence="3 4">
    <name type="scientific">Spirochaeta lutea</name>
    <dbReference type="NCBI Taxonomy" id="1480694"/>
    <lineage>
        <taxon>Bacteria</taxon>
        <taxon>Pseudomonadati</taxon>
        <taxon>Spirochaetota</taxon>
        <taxon>Spirochaetia</taxon>
        <taxon>Spirochaetales</taxon>
        <taxon>Spirochaetaceae</taxon>
        <taxon>Spirochaeta</taxon>
    </lineage>
</organism>
<accession>A0A098R1C5</accession>
<protein>
    <recommendedName>
        <fullName evidence="5">Antitoxin</fullName>
    </recommendedName>
</protein>
<dbReference type="GO" id="GO:0006355">
    <property type="term" value="P:regulation of DNA-templated transcription"/>
    <property type="evidence" value="ECO:0007669"/>
    <property type="project" value="InterPro"/>
</dbReference>
<sequence length="84" mass="9756">MSTKLTLRLDEDIIEKAKIYASKNNTSLSSLTEQLYKTLIYKNEEPNISDLNAHITSKYKGIIHTTINDDQIKQKYLMEKHLVD</sequence>
<dbReference type="OrthoDB" id="6198066at2"/>
<evidence type="ECO:0000313" key="2">
    <source>
        <dbReference type="EMBL" id="KGE73446.1"/>
    </source>
</evidence>
<proteinExistence type="predicted"/>
<name>A0A098R1C5_9SPIO</name>
<gene>
    <name evidence="3" type="ORF">DC28_03400</name>
    <name evidence="2" type="ORF">DC28_03625</name>
    <name evidence="1" type="ORF">DC28_04895</name>
</gene>
<dbReference type="Pfam" id="PF19891">
    <property type="entry name" value="DUF6364"/>
    <property type="match status" value="1"/>
</dbReference>
<keyword evidence="4" id="KW-1185">Reference proteome</keyword>
<evidence type="ECO:0008006" key="5">
    <source>
        <dbReference type="Google" id="ProtNLM"/>
    </source>
</evidence>
<dbReference type="EMBL" id="JNUP01000044">
    <property type="protein sequence ID" value="KGE73221.1"/>
    <property type="molecule type" value="Genomic_DNA"/>
</dbReference>
<dbReference type="EMBL" id="JNUP01000025">
    <property type="protein sequence ID" value="KGE73478.1"/>
    <property type="molecule type" value="Genomic_DNA"/>
</dbReference>